<accession>A0AAV6V7S3</accession>
<keyword evidence="2" id="KW-1185">Reference proteome</keyword>
<dbReference type="EMBL" id="JAFNEN010000136">
    <property type="protein sequence ID" value="KAG8192745.1"/>
    <property type="molecule type" value="Genomic_DNA"/>
</dbReference>
<dbReference type="Proteomes" id="UP000827092">
    <property type="component" value="Unassembled WGS sequence"/>
</dbReference>
<reference evidence="1 2" key="1">
    <citation type="journal article" date="2022" name="Nat. Ecol. Evol.">
        <title>A masculinizing supergene underlies an exaggerated male reproductive morph in a spider.</title>
        <authorList>
            <person name="Hendrickx F."/>
            <person name="De Corte Z."/>
            <person name="Sonet G."/>
            <person name="Van Belleghem S.M."/>
            <person name="Kostlbacher S."/>
            <person name="Vangestel C."/>
        </authorList>
    </citation>
    <scope>NUCLEOTIDE SEQUENCE [LARGE SCALE GENOMIC DNA]</scope>
    <source>
        <strain evidence="1">W744_W776</strain>
    </source>
</reference>
<dbReference type="AlphaFoldDB" id="A0AAV6V7S3"/>
<proteinExistence type="predicted"/>
<gene>
    <name evidence="1" type="ORF">JTE90_009766</name>
</gene>
<organism evidence="1 2">
    <name type="scientific">Oedothorax gibbosus</name>
    <dbReference type="NCBI Taxonomy" id="931172"/>
    <lineage>
        <taxon>Eukaryota</taxon>
        <taxon>Metazoa</taxon>
        <taxon>Ecdysozoa</taxon>
        <taxon>Arthropoda</taxon>
        <taxon>Chelicerata</taxon>
        <taxon>Arachnida</taxon>
        <taxon>Araneae</taxon>
        <taxon>Araneomorphae</taxon>
        <taxon>Entelegynae</taxon>
        <taxon>Araneoidea</taxon>
        <taxon>Linyphiidae</taxon>
        <taxon>Erigoninae</taxon>
        <taxon>Oedothorax</taxon>
    </lineage>
</organism>
<evidence type="ECO:0000313" key="2">
    <source>
        <dbReference type="Proteomes" id="UP000827092"/>
    </source>
</evidence>
<sequence length="108" mass="12062">MPQRQRTRPTDTTFITPTSLRSSPFVGKVNQRSPKVIPALSSRESLAMRFDDRAVSMTPTPLVSHKAARDKQQGPPLEFKDLVSMTPCVLGTYTLVKAARNLFRDFVA</sequence>
<evidence type="ECO:0000313" key="1">
    <source>
        <dbReference type="EMBL" id="KAG8192745.1"/>
    </source>
</evidence>
<name>A0AAV6V7S3_9ARAC</name>
<protein>
    <submittedName>
        <fullName evidence="1">Uncharacterized protein</fullName>
    </submittedName>
</protein>
<comment type="caution">
    <text evidence="1">The sequence shown here is derived from an EMBL/GenBank/DDBJ whole genome shotgun (WGS) entry which is preliminary data.</text>
</comment>